<dbReference type="Proteomes" id="UP000586827">
    <property type="component" value="Unassembled WGS sequence"/>
</dbReference>
<protein>
    <recommendedName>
        <fullName evidence="2">Putative gamma-glutamylcyclotransferase</fullName>
    </recommendedName>
</protein>
<evidence type="ECO:0000313" key="5">
    <source>
        <dbReference type="Proteomes" id="UP000586827"/>
    </source>
</evidence>
<organism evidence="4 5">
    <name type="scientific">Nocardia uniformis</name>
    <dbReference type="NCBI Taxonomy" id="53432"/>
    <lineage>
        <taxon>Bacteria</taxon>
        <taxon>Bacillati</taxon>
        <taxon>Actinomycetota</taxon>
        <taxon>Actinomycetes</taxon>
        <taxon>Mycobacteriales</taxon>
        <taxon>Nocardiaceae</taxon>
        <taxon>Nocardia</taxon>
    </lineage>
</organism>
<proteinExistence type="predicted"/>
<dbReference type="PANTHER" id="PTHR31544:SF2">
    <property type="entry name" value="AIG2-LIKE PROTEIN D"/>
    <property type="match status" value="1"/>
</dbReference>
<dbReference type="InterPro" id="IPR009288">
    <property type="entry name" value="AIG2-like_dom"/>
</dbReference>
<evidence type="ECO:0000256" key="1">
    <source>
        <dbReference type="ARBA" id="ARBA00022679"/>
    </source>
</evidence>
<keyword evidence="5" id="KW-1185">Reference proteome</keyword>
<dbReference type="PANTHER" id="PTHR31544">
    <property type="entry name" value="AIG2-LIKE PROTEIN D"/>
    <property type="match status" value="1"/>
</dbReference>
<comment type="caution">
    <text evidence="4">The sequence shown here is derived from an EMBL/GenBank/DDBJ whole genome shotgun (WGS) entry which is preliminary data.</text>
</comment>
<evidence type="ECO:0000259" key="3">
    <source>
        <dbReference type="Pfam" id="PF06094"/>
    </source>
</evidence>
<name>A0A849C3P1_9NOCA</name>
<reference evidence="4 5" key="1">
    <citation type="submission" date="2020-05" db="EMBL/GenBank/DDBJ databases">
        <title>MicrobeNet Type strains.</title>
        <authorList>
            <person name="Nicholson A.C."/>
        </authorList>
    </citation>
    <scope>NUCLEOTIDE SEQUENCE [LARGE SCALE GENOMIC DNA]</scope>
    <source>
        <strain evidence="4 5">JCM 3224</strain>
    </source>
</reference>
<dbReference type="SUPFAM" id="SSF110857">
    <property type="entry name" value="Gamma-glutamyl cyclotransferase-like"/>
    <property type="match status" value="1"/>
</dbReference>
<gene>
    <name evidence="4" type="ORF">HLB23_14500</name>
</gene>
<dbReference type="CDD" id="cd06661">
    <property type="entry name" value="GGCT_like"/>
    <property type="match status" value="1"/>
</dbReference>
<dbReference type="InterPro" id="IPR036568">
    <property type="entry name" value="GGCT-like_sf"/>
</dbReference>
<dbReference type="AlphaFoldDB" id="A0A849C3P1"/>
<evidence type="ECO:0000256" key="2">
    <source>
        <dbReference type="ARBA" id="ARBA00030602"/>
    </source>
</evidence>
<keyword evidence="1 4" id="KW-0808">Transferase</keyword>
<evidence type="ECO:0000313" key="4">
    <source>
        <dbReference type="EMBL" id="NNH71060.1"/>
    </source>
</evidence>
<dbReference type="InterPro" id="IPR013024">
    <property type="entry name" value="GGCT-like"/>
</dbReference>
<accession>A0A849C3P1</accession>
<feature type="domain" description="Gamma-glutamylcyclotransferase AIG2-like" evidence="3">
    <location>
        <begin position="16"/>
        <end position="122"/>
    </location>
</feature>
<sequence length="147" mass="16183">MAAQGIRRLPVANDPLFVYGTLRFPEVLTELIGRTPGIEAAWVSGRRTAALPERVYPGLVAAVGAMAHGAVLSGLTAAEWRVLDAFEDDEYDLVPVFVHVGDRDLPAWTYAWTSEVLDQDWSAREFAAEHLPNYTGRCALWRSELAG</sequence>
<dbReference type="GO" id="GO:0016740">
    <property type="term" value="F:transferase activity"/>
    <property type="evidence" value="ECO:0007669"/>
    <property type="project" value="UniProtKB-KW"/>
</dbReference>
<dbReference type="EMBL" id="JABELX010000005">
    <property type="protein sequence ID" value="NNH71060.1"/>
    <property type="molecule type" value="Genomic_DNA"/>
</dbReference>
<dbReference type="Pfam" id="PF06094">
    <property type="entry name" value="GGACT"/>
    <property type="match status" value="1"/>
</dbReference>
<dbReference type="Gene3D" id="3.10.490.10">
    <property type="entry name" value="Gamma-glutamyl cyclotransferase-like"/>
    <property type="match status" value="1"/>
</dbReference>
<dbReference type="InterPro" id="IPR045038">
    <property type="entry name" value="AIG2-like"/>
</dbReference>